<keyword evidence="8 14" id="KW-0406">Ion transport</keyword>
<dbReference type="PANTHER" id="PTHR13822">
    <property type="entry name" value="ATP SYNTHASE DELTA/EPSILON CHAIN"/>
    <property type="match status" value="1"/>
</dbReference>
<evidence type="ECO:0000259" key="16">
    <source>
        <dbReference type="Pfam" id="PF00401"/>
    </source>
</evidence>
<evidence type="ECO:0000313" key="19">
    <source>
        <dbReference type="Proteomes" id="UP000031620"/>
    </source>
</evidence>
<dbReference type="InterPro" id="IPR036794">
    <property type="entry name" value="ATP_F1_dsu/esu_C_sf"/>
</dbReference>
<dbReference type="GO" id="GO:0005886">
    <property type="term" value="C:plasma membrane"/>
    <property type="evidence" value="ECO:0007669"/>
    <property type="project" value="UniProtKB-SubCell"/>
</dbReference>
<dbReference type="Proteomes" id="UP000031620">
    <property type="component" value="Chromosome"/>
</dbReference>
<sequence length="137" mass="15022">MADHKFNVTIVTPDGTIYDKDTTMIILKTQNGEMGILPNHIPVVASLQIDAVRVQLEDGEDKIAVNGGFVEFSDNAASIVADSAEIPEKIDVTRAQSAKTRAEQHIQHAHEVHDKDELARAEVALKRAINRLSVSQK</sequence>
<protein>
    <recommendedName>
        <fullName evidence="4 14">ATP synthase epsilon chain</fullName>
    </recommendedName>
    <alternativeName>
        <fullName evidence="13 14">ATP synthase F1 sector epsilon subunit</fullName>
    </alternativeName>
    <alternativeName>
        <fullName evidence="12 14">F-ATPase epsilon subunit</fullName>
    </alternativeName>
</protein>
<keyword evidence="11 14" id="KW-0066">ATP synthesis</keyword>
<comment type="subunit">
    <text evidence="14 15">F-type ATPases have 2 components, CF(1) - the catalytic core - and CF(0) - the membrane proton channel. CF(1) has five subunits: alpha(3), beta(3), gamma(1), delta(1), epsilon(1). CF(0) has three main subunits: a, b and c.</text>
</comment>
<dbReference type="Pfam" id="PF00401">
    <property type="entry name" value="ATP-synt_DE"/>
    <property type="match status" value="1"/>
</dbReference>
<dbReference type="InterPro" id="IPR001469">
    <property type="entry name" value="ATP_synth_F1_dsu/esu"/>
</dbReference>
<dbReference type="EMBL" id="AP014680">
    <property type="protein sequence ID" value="BAP86103.1"/>
    <property type="molecule type" value="Genomic_DNA"/>
</dbReference>
<organism evidence="18 19">
    <name type="scientific">Paucilactobacillus hokkaidonensis JCM 18461</name>
    <dbReference type="NCBI Taxonomy" id="1291742"/>
    <lineage>
        <taxon>Bacteria</taxon>
        <taxon>Bacillati</taxon>
        <taxon>Bacillota</taxon>
        <taxon>Bacilli</taxon>
        <taxon>Lactobacillales</taxon>
        <taxon>Lactobacillaceae</taxon>
        <taxon>Paucilactobacillus</taxon>
    </lineage>
</organism>
<keyword evidence="10 14" id="KW-0139">CF(1)</keyword>
<keyword evidence="6 14" id="KW-1003">Cell membrane</keyword>
<comment type="subcellular location">
    <subcellularLocation>
        <location evidence="2 14">Cell membrane</location>
        <topology evidence="2 14">Peripheral membrane protein</topology>
    </subcellularLocation>
</comment>
<evidence type="ECO:0000256" key="11">
    <source>
        <dbReference type="ARBA" id="ARBA00023310"/>
    </source>
</evidence>
<keyword evidence="5 14" id="KW-0813">Transport</keyword>
<name>A0A0A1GYN6_9LACO</name>
<feature type="domain" description="ATP synthase epsilon subunit C-terminal" evidence="16">
    <location>
        <begin position="88"/>
        <end position="136"/>
    </location>
</feature>
<dbReference type="NCBIfam" id="TIGR01216">
    <property type="entry name" value="ATP_synt_epsi"/>
    <property type="match status" value="1"/>
</dbReference>
<evidence type="ECO:0000256" key="3">
    <source>
        <dbReference type="ARBA" id="ARBA00005712"/>
    </source>
</evidence>
<evidence type="ECO:0000256" key="9">
    <source>
        <dbReference type="ARBA" id="ARBA00023136"/>
    </source>
</evidence>
<evidence type="ECO:0000256" key="1">
    <source>
        <dbReference type="ARBA" id="ARBA00003543"/>
    </source>
</evidence>
<evidence type="ECO:0000256" key="6">
    <source>
        <dbReference type="ARBA" id="ARBA00022475"/>
    </source>
</evidence>
<dbReference type="InterPro" id="IPR036771">
    <property type="entry name" value="ATPsynth_dsu/esu_N"/>
</dbReference>
<dbReference type="GO" id="GO:0046933">
    <property type="term" value="F:proton-transporting ATP synthase activity, rotational mechanism"/>
    <property type="evidence" value="ECO:0007669"/>
    <property type="project" value="UniProtKB-UniRule"/>
</dbReference>
<dbReference type="InterPro" id="IPR020547">
    <property type="entry name" value="ATP_synth_F1_esu_C"/>
</dbReference>
<dbReference type="InterPro" id="IPR020546">
    <property type="entry name" value="ATP_synth_F1_dsu/esu_N"/>
</dbReference>
<evidence type="ECO:0000256" key="10">
    <source>
        <dbReference type="ARBA" id="ARBA00023196"/>
    </source>
</evidence>
<dbReference type="Gene3D" id="2.60.15.10">
    <property type="entry name" value="F0F1 ATP synthase delta/epsilon subunit, N-terminal"/>
    <property type="match status" value="1"/>
</dbReference>
<proteinExistence type="inferred from homology"/>
<dbReference type="NCBIfam" id="NF001846">
    <property type="entry name" value="PRK00571.1-3"/>
    <property type="match status" value="1"/>
</dbReference>
<dbReference type="HOGENOM" id="CLU_084338_1_3_9"/>
<evidence type="ECO:0000256" key="15">
    <source>
        <dbReference type="RuleBase" id="RU003656"/>
    </source>
</evidence>
<evidence type="ECO:0000313" key="18">
    <source>
        <dbReference type="EMBL" id="BAP86103.1"/>
    </source>
</evidence>
<feature type="domain" description="ATP synthase F1 complex delta/epsilon subunit N-terminal" evidence="17">
    <location>
        <begin position="6"/>
        <end position="84"/>
    </location>
</feature>
<dbReference type="RefSeq" id="WP_041094180.1">
    <property type="nucleotide sequence ID" value="NZ_AP014680.1"/>
</dbReference>
<keyword evidence="7 14" id="KW-0375">Hydrogen ion transport</keyword>
<evidence type="ECO:0000259" key="17">
    <source>
        <dbReference type="Pfam" id="PF02823"/>
    </source>
</evidence>
<dbReference type="GO" id="GO:0005524">
    <property type="term" value="F:ATP binding"/>
    <property type="evidence" value="ECO:0007669"/>
    <property type="project" value="UniProtKB-UniRule"/>
</dbReference>
<dbReference type="HAMAP" id="MF_00530">
    <property type="entry name" value="ATP_synth_epsil_bac"/>
    <property type="match status" value="1"/>
</dbReference>
<dbReference type="SUPFAM" id="SSF51344">
    <property type="entry name" value="Epsilon subunit of F1F0-ATP synthase N-terminal domain"/>
    <property type="match status" value="1"/>
</dbReference>
<reference evidence="18 19" key="1">
    <citation type="submission" date="2014-11" db="EMBL/GenBank/DDBJ databases">
        <title>Complete genome sequence and analysis of Lactobacillus hokkaidonensis LOOC260T.</title>
        <authorList>
            <person name="Tanizawa Y."/>
            <person name="Tohno M."/>
            <person name="Kaminuma E."/>
            <person name="Nakamura Y."/>
            <person name="Arita M."/>
        </authorList>
    </citation>
    <scope>NUCLEOTIDE SEQUENCE [LARGE SCALE GENOMIC DNA]</scope>
    <source>
        <strain evidence="18 19">LOOC260</strain>
    </source>
</reference>
<dbReference type="KEGG" id="lho:LOOC260_115930"/>
<gene>
    <name evidence="14 18" type="primary">atpC</name>
    <name evidence="18" type="ORF">LOOC260_115930</name>
</gene>
<evidence type="ECO:0000256" key="12">
    <source>
        <dbReference type="ARBA" id="ARBA00030215"/>
    </source>
</evidence>
<comment type="function">
    <text evidence="1 14">Produces ATP from ADP in the presence of a proton gradient across the membrane.</text>
</comment>
<evidence type="ECO:0000256" key="5">
    <source>
        <dbReference type="ARBA" id="ARBA00022448"/>
    </source>
</evidence>
<accession>A0A0A1GYN6</accession>
<comment type="similarity">
    <text evidence="3 14 15">Belongs to the ATPase epsilon chain family.</text>
</comment>
<dbReference type="CDD" id="cd12152">
    <property type="entry name" value="F1-ATPase_delta"/>
    <property type="match status" value="1"/>
</dbReference>
<evidence type="ECO:0000256" key="7">
    <source>
        <dbReference type="ARBA" id="ARBA00022781"/>
    </source>
</evidence>
<evidence type="ECO:0000256" key="13">
    <source>
        <dbReference type="ARBA" id="ARBA00031795"/>
    </source>
</evidence>
<dbReference type="SUPFAM" id="SSF46604">
    <property type="entry name" value="Epsilon subunit of F1F0-ATP synthase C-terminal domain"/>
    <property type="match status" value="1"/>
</dbReference>
<dbReference type="Pfam" id="PF02823">
    <property type="entry name" value="ATP-synt_DE_N"/>
    <property type="match status" value="1"/>
</dbReference>
<evidence type="ECO:0000256" key="4">
    <source>
        <dbReference type="ARBA" id="ARBA00014480"/>
    </source>
</evidence>
<dbReference type="Gene3D" id="1.20.5.440">
    <property type="entry name" value="ATP synthase delta/epsilon subunit, C-terminal domain"/>
    <property type="match status" value="1"/>
</dbReference>
<dbReference type="STRING" id="1291742.LOOC260_115930"/>
<evidence type="ECO:0000256" key="14">
    <source>
        <dbReference type="HAMAP-Rule" id="MF_00530"/>
    </source>
</evidence>
<dbReference type="AlphaFoldDB" id="A0A0A1GYN6"/>
<dbReference type="GO" id="GO:0045259">
    <property type="term" value="C:proton-transporting ATP synthase complex"/>
    <property type="evidence" value="ECO:0007669"/>
    <property type="project" value="UniProtKB-KW"/>
</dbReference>
<keyword evidence="9 14" id="KW-0472">Membrane</keyword>
<dbReference type="PANTHER" id="PTHR13822:SF10">
    <property type="entry name" value="ATP SYNTHASE EPSILON CHAIN, CHLOROPLASTIC"/>
    <property type="match status" value="1"/>
</dbReference>
<evidence type="ECO:0000256" key="2">
    <source>
        <dbReference type="ARBA" id="ARBA00004202"/>
    </source>
</evidence>
<evidence type="ECO:0000256" key="8">
    <source>
        <dbReference type="ARBA" id="ARBA00023065"/>
    </source>
</evidence>
<dbReference type="FunFam" id="1.20.5.440:FF:000001">
    <property type="entry name" value="ATP synthase epsilon chain"/>
    <property type="match status" value="1"/>
</dbReference>